<dbReference type="GO" id="GO:0004573">
    <property type="term" value="F:Glc3Man9GlcNAc2 oligosaccharide glucosidase activity"/>
    <property type="evidence" value="ECO:0007669"/>
    <property type="project" value="UniProtKB-UniRule"/>
</dbReference>
<keyword evidence="10 12" id="KW-0326">Glycosidase</keyword>
<comment type="subcellular location">
    <subcellularLocation>
        <location evidence="1 12">Endoplasmic reticulum membrane</location>
        <topology evidence="1 12">Single-pass type II membrane protein</topology>
    </subcellularLocation>
</comment>
<feature type="transmembrane region" description="Helical" evidence="12">
    <location>
        <begin position="31"/>
        <end position="51"/>
    </location>
</feature>
<keyword evidence="5 12" id="KW-0256">Endoplasmic reticulum</keyword>
<evidence type="ECO:0000256" key="1">
    <source>
        <dbReference type="ARBA" id="ARBA00004648"/>
    </source>
</evidence>
<dbReference type="GO" id="GO:0009311">
    <property type="term" value="P:oligosaccharide metabolic process"/>
    <property type="evidence" value="ECO:0007669"/>
    <property type="project" value="UniProtKB-UniRule"/>
</dbReference>
<dbReference type="InterPro" id="IPR038518">
    <property type="entry name" value="Glyco_hydro_63N_sf"/>
</dbReference>
<evidence type="ECO:0000256" key="3">
    <source>
        <dbReference type="ARBA" id="ARBA00022692"/>
    </source>
</evidence>
<evidence type="ECO:0000256" key="7">
    <source>
        <dbReference type="ARBA" id="ARBA00022989"/>
    </source>
</evidence>
<comment type="caution">
    <text evidence="15">The sequence shown here is derived from an EMBL/GenBank/DDBJ whole genome shotgun (WGS) entry which is preliminary data.</text>
</comment>
<evidence type="ECO:0000313" key="16">
    <source>
        <dbReference type="Proteomes" id="UP001165289"/>
    </source>
</evidence>
<dbReference type="PANTHER" id="PTHR10412">
    <property type="entry name" value="MANNOSYL-OLIGOSACCHARIDE GLUCOSIDASE"/>
    <property type="match status" value="1"/>
</dbReference>
<dbReference type="AlphaFoldDB" id="A0AAV7JQC2"/>
<name>A0AAV7JQC2_9METZ</name>
<dbReference type="InterPro" id="IPR004888">
    <property type="entry name" value="Glycoside_hydrolase_63"/>
</dbReference>
<evidence type="ECO:0000256" key="8">
    <source>
        <dbReference type="ARBA" id="ARBA00023136"/>
    </source>
</evidence>
<dbReference type="InterPro" id="IPR031335">
    <property type="entry name" value="Glyco_hydro_63_C"/>
</dbReference>
<protein>
    <recommendedName>
        <fullName evidence="11 12">Mannosyl-oligosaccharide glucosidase</fullName>
        <ecNumber evidence="11 12">3.2.1.106</ecNumber>
    </recommendedName>
</protein>
<sequence length="803" mass="92522">MSDQKQDKKIKDQLSASEVERKKKKNFRKKLMSYFLNSVVVIAAVSVVYFYQPDINKPLPYPRIHSRYTLTNDTLFQRMWGTYRPWVYFGIGTRITREFFFDLMWFKQDQSTPRVRYNCDDNDQLTTYMWTEHEGARYATQLIRDSNLNITTQFLKGPTDDGSSWSVRVRGESHDPSETYSFIFLGFGYYGSGKRELHIDEDSKQFMVRGTQIYYNDYQIYNSPPVSQNKVQLHYMTNTRQPANMVKSTVLNNLKKRRGEKIYTLPGVEFTPEHRLDMLGLASVQFTAKTPFEIDIHSVPFQFQIRGSPPPDLTWGPGQLTKQLDNQSNQFQGKFDRIFGLSKKGYSPEEIEFGQVALSSLIGGIGFFFGRSLVSAPHHEGGYIQYGQARLITGTPARAKFARGFLWDEGFHLLLVAHWSPDLALEILGHWLDLTNADGWIPREQVLGSAARDQIPPEFIVQHNDIANPPTFFLVLESLLRLEKRGVIDSAKFHAFLTKAYPRLRAWLYWYQRTQKGSVTNTYYWRGRDPNLDTELNPKTLASGLDDYPRASHPTDTEKHLDLLCWMALANKIMYQLASAVGEEDDRARFQELSSKLGSLAHLTKHHWDSEAKRFSDYGLHTNDVTLADKSRGPQNVPIKRKVGRKPKLQLVSHFGYVNLFPLLLRQLPADSQQLGDILSSLDNPDQLWTEFGLRSLSKQDPLYRKSNTPTDAPYWRGAVWININYLAVQALQHYSTTEGPHTQRAGELYSRLRINLITNVFNQFQETGYFWEQYDDVTGAGTGAHPFNGWSSLVLLMMAEIY</sequence>
<dbReference type="Pfam" id="PF03200">
    <property type="entry name" value="Glyco_hydro_63"/>
    <property type="match status" value="1"/>
</dbReference>
<dbReference type="GO" id="GO:0005789">
    <property type="term" value="C:endoplasmic reticulum membrane"/>
    <property type="evidence" value="ECO:0007669"/>
    <property type="project" value="UniProtKB-SubCell"/>
</dbReference>
<evidence type="ECO:0000256" key="10">
    <source>
        <dbReference type="ARBA" id="ARBA00023295"/>
    </source>
</evidence>
<gene>
    <name evidence="15" type="ORF">LOD99_7714</name>
</gene>
<evidence type="ECO:0000259" key="13">
    <source>
        <dbReference type="Pfam" id="PF03200"/>
    </source>
</evidence>
<keyword evidence="9" id="KW-0325">Glycoprotein</keyword>
<dbReference type="PANTHER" id="PTHR10412:SF11">
    <property type="entry name" value="MANNOSYL-OLIGOSACCHARIDE GLUCOSIDASE"/>
    <property type="match status" value="1"/>
</dbReference>
<evidence type="ECO:0000256" key="4">
    <source>
        <dbReference type="ARBA" id="ARBA00022801"/>
    </source>
</evidence>
<dbReference type="InterPro" id="IPR031631">
    <property type="entry name" value="Glyco_hydro_63N"/>
</dbReference>
<keyword evidence="8 12" id="KW-0472">Membrane</keyword>
<dbReference type="Gene3D" id="1.50.10.10">
    <property type="match status" value="1"/>
</dbReference>
<evidence type="ECO:0000256" key="9">
    <source>
        <dbReference type="ARBA" id="ARBA00023180"/>
    </source>
</evidence>
<evidence type="ECO:0000256" key="11">
    <source>
        <dbReference type="ARBA" id="ARBA00038888"/>
    </source>
</evidence>
<dbReference type="GO" id="GO:0006487">
    <property type="term" value="P:protein N-linked glycosylation"/>
    <property type="evidence" value="ECO:0007669"/>
    <property type="project" value="UniProtKB-UniRule"/>
</dbReference>
<feature type="domain" description="Glycosyl hydrolase family 63 N-terminal" evidence="14">
    <location>
        <begin position="79"/>
        <end position="234"/>
    </location>
</feature>
<comment type="catalytic activity">
    <reaction evidence="12">
        <text>N(4)-(alpha-D-Glc-(1-&gt;2)-alpha-D-Glc-(1-&gt;3)-alpha-D-Glc-(1-&gt;3)-alpha-D-Man-(1-&gt;2)-alpha-D-Man-(1-&gt;2)-alpha-D-Man-(1-&gt;3)-[alpha-D-Man-(1-&gt;2)-alpha-D-Man-(1-&gt;3)-[alpha-D-Man-(1-&gt;2)-alpha-D-Man-(1-&gt;6)]-alpha-D-Man-(1-&gt;6)]-beta-D-Man-(1-&gt;4)-beta-D-GlcNAc-(1-&gt;4)-beta-D-GlcNAc)-L-asparaginyl-[protein] + H2O = N(4)-(alpha-D-Glc-(1-&gt;3)-alpha-D-Glc-(1-&gt;3)-alpha-D-Man-(1-&gt;2)-alpha-D-Man-(1-&gt;2)-alpha-D-Man-(1-&gt;3)-[alpha-D-Man-(1-&gt;2)-alpha-D-Man-(1-&gt;3)-[alpha-D-Man-(1-&gt;2)-alpha-D-Man-(1-&gt;6)]-alpha-D-Man-(1-&gt;6)]-beta-D-Man-(1-&gt;4)-beta-D-GlcNAc-(1-&gt;4)-beta-D-GlcNAc)-L-asparaginyl-[protein] + beta-D-glucose</text>
        <dbReference type="Rhea" id="RHEA:55988"/>
        <dbReference type="Rhea" id="RHEA-COMP:12806"/>
        <dbReference type="Rhea" id="RHEA-COMP:14355"/>
        <dbReference type="ChEBI" id="CHEBI:15377"/>
        <dbReference type="ChEBI" id="CHEBI:15903"/>
        <dbReference type="ChEBI" id="CHEBI:59082"/>
        <dbReference type="ChEBI" id="CHEBI:132537"/>
        <dbReference type="EC" id="3.2.1.106"/>
    </reaction>
</comment>
<evidence type="ECO:0000256" key="6">
    <source>
        <dbReference type="ARBA" id="ARBA00022968"/>
    </source>
</evidence>
<keyword evidence="4 12" id="KW-0378">Hydrolase</keyword>
<reference evidence="15 16" key="1">
    <citation type="journal article" date="2023" name="BMC Biol.">
        <title>The compact genome of the sponge Oopsacas minuta (Hexactinellida) is lacking key metazoan core genes.</title>
        <authorList>
            <person name="Santini S."/>
            <person name="Schenkelaars Q."/>
            <person name="Jourda C."/>
            <person name="Duchesne M."/>
            <person name="Belahbib H."/>
            <person name="Rocher C."/>
            <person name="Selva M."/>
            <person name="Riesgo A."/>
            <person name="Vervoort M."/>
            <person name="Leys S.P."/>
            <person name="Kodjabachian L."/>
            <person name="Le Bivic A."/>
            <person name="Borchiellini C."/>
            <person name="Claverie J.M."/>
            <person name="Renard E."/>
        </authorList>
    </citation>
    <scope>NUCLEOTIDE SEQUENCE [LARGE SCALE GENOMIC DNA]</scope>
    <source>
        <strain evidence="15">SPO-2</strain>
    </source>
</reference>
<organism evidence="15 16">
    <name type="scientific">Oopsacas minuta</name>
    <dbReference type="NCBI Taxonomy" id="111878"/>
    <lineage>
        <taxon>Eukaryota</taxon>
        <taxon>Metazoa</taxon>
        <taxon>Porifera</taxon>
        <taxon>Hexactinellida</taxon>
        <taxon>Hexasterophora</taxon>
        <taxon>Lyssacinosida</taxon>
        <taxon>Leucopsacidae</taxon>
        <taxon>Oopsacas</taxon>
    </lineage>
</organism>
<dbReference type="Proteomes" id="UP001165289">
    <property type="component" value="Unassembled WGS sequence"/>
</dbReference>
<keyword evidence="6" id="KW-0735">Signal-anchor</keyword>
<proteinExistence type="inferred from homology"/>
<keyword evidence="3 12" id="KW-0812">Transmembrane</keyword>
<comment type="function">
    <text evidence="12">Cleaves the distal alpha 1,2-linked glucose residue from the Glc(3)Man(9)GlcNAc(2) oligosaccharide precursor.</text>
</comment>
<dbReference type="EMBL" id="JAKMXF010000310">
    <property type="protein sequence ID" value="KAI6650664.1"/>
    <property type="molecule type" value="Genomic_DNA"/>
</dbReference>
<evidence type="ECO:0000259" key="14">
    <source>
        <dbReference type="Pfam" id="PF16923"/>
    </source>
</evidence>
<keyword evidence="7 12" id="KW-1133">Transmembrane helix</keyword>
<dbReference type="InterPro" id="IPR012341">
    <property type="entry name" value="6hp_glycosidase-like_sf"/>
</dbReference>
<feature type="domain" description="Glycosyl hydrolase family 63 C-terminal" evidence="13">
    <location>
        <begin position="319"/>
        <end position="801"/>
    </location>
</feature>
<comment type="similarity">
    <text evidence="2 12">Belongs to the glycosyl hydrolase 63 family.</text>
</comment>
<evidence type="ECO:0000256" key="2">
    <source>
        <dbReference type="ARBA" id="ARBA00010833"/>
    </source>
</evidence>
<evidence type="ECO:0000256" key="5">
    <source>
        <dbReference type="ARBA" id="ARBA00022824"/>
    </source>
</evidence>
<dbReference type="EC" id="3.2.1.106" evidence="11 12"/>
<accession>A0AAV7JQC2</accession>
<evidence type="ECO:0000256" key="12">
    <source>
        <dbReference type="RuleBase" id="RU368089"/>
    </source>
</evidence>
<keyword evidence="16" id="KW-1185">Reference proteome</keyword>
<dbReference type="Pfam" id="PF16923">
    <property type="entry name" value="Glyco_hydro_63N"/>
    <property type="match status" value="1"/>
</dbReference>
<evidence type="ECO:0000313" key="15">
    <source>
        <dbReference type="EMBL" id="KAI6650664.1"/>
    </source>
</evidence>
<dbReference type="SUPFAM" id="SSF48208">
    <property type="entry name" value="Six-hairpin glycosidases"/>
    <property type="match status" value="1"/>
</dbReference>
<dbReference type="Gene3D" id="2.70.98.110">
    <property type="entry name" value="Glycosyl hydrolase family 63, N-terminal domain"/>
    <property type="match status" value="1"/>
</dbReference>
<dbReference type="InterPro" id="IPR008928">
    <property type="entry name" value="6-hairpin_glycosidase_sf"/>
</dbReference>